<feature type="region of interest" description="Disordered" evidence="4">
    <location>
        <begin position="1"/>
        <end position="32"/>
    </location>
</feature>
<dbReference type="PANTHER" id="PTHR23236:SF12">
    <property type="entry name" value="EUKARYOTIC INITIATION FACTOR 4B-RELATED"/>
    <property type="match status" value="1"/>
</dbReference>
<keyword evidence="7" id="KW-1185">Reference proteome</keyword>
<gene>
    <name evidence="6" type="ORF">AYI68_g955</name>
</gene>
<proteinExistence type="predicted"/>
<feature type="compositionally biased region" description="Polar residues" evidence="4">
    <location>
        <begin position="1"/>
        <end position="28"/>
    </location>
</feature>
<dbReference type="PROSITE" id="PS50102">
    <property type="entry name" value="RRM"/>
    <property type="match status" value="1"/>
</dbReference>
<dbReference type="EMBL" id="LSSL01000321">
    <property type="protein sequence ID" value="OLY84873.1"/>
    <property type="molecule type" value="Genomic_DNA"/>
</dbReference>
<dbReference type="Proteomes" id="UP000187455">
    <property type="component" value="Unassembled WGS sequence"/>
</dbReference>
<evidence type="ECO:0000259" key="5">
    <source>
        <dbReference type="PROSITE" id="PS50102"/>
    </source>
</evidence>
<evidence type="ECO:0000256" key="2">
    <source>
        <dbReference type="PROSITE-ProRule" id="PRU00176"/>
    </source>
</evidence>
<dbReference type="Pfam" id="PF00076">
    <property type="entry name" value="RRM_1"/>
    <property type="match status" value="1"/>
</dbReference>
<evidence type="ECO:0000256" key="4">
    <source>
        <dbReference type="SAM" id="MobiDB-lite"/>
    </source>
</evidence>
<evidence type="ECO:0000256" key="1">
    <source>
        <dbReference type="ARBA" id="ARBA00022884"/>
    </source>
</evidence>
<sequence>MEYNNTETTSNPQPQPTDIESSNISSAPISLDDYEVNDPELAALKKQMQQMEQEAAKLRELQAQTSKAISDEQLRDEADSRSLYIGNVDYSTTPEELQAHFHSCGLINRVTILCDKWTGHPKGFAYIEFADKSSVSLAMQFEGSLLHGRPLKVSPKRTNIPGVTRGRGRGAPGYYGGGFPARGGFFMPRGARPYMRGRGRGRGTHFSPY</sequence>
<feature type="coiled-coil region" evidence="3">
    <location>
        <begin position="41"/>
        <end position="68"/>
    </location>
</feature>
<dbReference type="STRING" id="133383.A0A1R0H6Y2"/>
<dbReference type="GO" id="GO:0008143">
    <property type="term" value="F:poly(A) binding"/>
    <property type="evidence" value="ECO:0007669"/>
    <property type="project" value="TreeGrafter"/>
</dbReference>
<feature type="domain" description="RRM" evidence="5">
    <location>
        <begin position="81"/>
        <end position="158"/>
    </location>
</feature>
<keyword evidence="1 2" id="KW-0694">RNA-binding</keyword>
<evidence type="ECO:0000313" key="7">
    <source>
        <dbReference type="Proteomes" id="UP000187455"/>
    </source>
</evidence>
<dbReference type="OrthoDB" id="4726at2759"/>
<comment type="caution">
    <text evidence="6">The sequence shown here is derived from an EMBL/GenBank/DDBJ whole genome shotgun (WGS) entry which is preliminary data.</text>
</comment>
<accession>A0A1R0H6Y2</accession>
<dbReference type="SUPFAM" id="SSF54928">
    <property type="entry name" value="RNA-binding domain, RBD"/>
    <property type="match status" value="1"/>
</dbReference>
<dbReference type="InterPro" id="IPR035979">
    <property type="entry name" value="RBD_domain_sf"/>
</dbReference>
<evidence type="ECO:0000313" key="6">
    <source>
        <dbReference type="EMBL" id="OLY84873.1"/>
    </source>
</evidence>
<dbReference type="AlphaFoldDB" id="A0A1R0H6Y2"/>
<dbReference type="Gene3D" id="3.30.70.330">
    <property type="match status" value="1"/>
</dbReference>
<reference evidence="6 7" key="1">
    <citation type="journal article" date="2016" name="Mol. Biol. Evol.">
        <title>Genome-Wide Survey of Gut Fungi (Harpellales) Reveals the First Horizontally Transferred Ubiquitin Gene from a Mosquito Host.</title>
        <authorList>
            <person name="Wang Y."/>
            <person name="White M.M."/>
            <person name="Kvist S."/>
            <person name="Moncalvo J.M."/>
        </authorList>
    </citation>
    <scope>NUCLEOTIDE SEQUENCE [LARGE SCALE GENOMIC DNA]</scope>
    <source>
        <strain evidence="6 7">ALG-7-W6</strain>
    </source>
</reference>
<name>A0A1R0H6Y2_9FUNG</name>
<protein>
    <submittedName>
        <fullName evidence="6">Polyadenylate-binding protein 2</fullName>
    </submittedName>
</protein>
<dbReference type="PANTHER" id="PTHR23236">
    <property type="entry name" value="EUKARYOTIC TRANSLATION INITIATION FACTOR 4B/4H"/>
    <property type="match status" value="1"/>
</dbReference>
<keyword evidence="3" id="KW-0175">Coiled coil</keyword>
<organism evidence="6 7">
    <name type="scientific">Smittium mucronatum</name>
    <dbReference type="NCBI Taxonomy" id="133383"/>
    <lineage>
        <taxon>Eukaryota</taxon>
        <taxon>Fungi</taxon>
        <taxon>Fungi incertae sedis</taxon>
        <taxon>Zoopagomycota</taxon>
        <taxon>Kickxellomycotina</taxon>
        <taxon>Harpellomycetes</taxon>
        <taxon>Harpellales</taxon>
        <taxon>Legeriomycetaceae</taxon>
        <taxon>Smittium</taxon>
    </lineage>
</organism>
<dbReference type="InterPro" id="IPR012677">
    <property type="entry name" value="Nucleotide-bd_a/b_plait_sf"/>
</dbReference>
<evidence type="ECO:0000256" key="3">
    <source>
        <dbReference type="SAM" id="Coils"/>
    </source>
</evidence>
<dbReference type="SMART" id="SM00360">
    <property type="entry name" value="RRM"/>
    <property type="match status" value="1"/>
</dbReference>
<dbReference type="InterPro" id="IPR000504">
    <property type="entry name" value="RRM_dom"/>
</dbReference>
<dbReference type="CDD" id="cd12306">
    <property type="entry name" value="RRM_II_PABPs"/>
    <property type="match status" value="1"/>
</dbReference>